<dbReference type="NCBIfam" id="TIGR00079">
    <property type="entry name" value="pept_deformyl"/>
    <property type="match status" value="1"/>
</dbReference>
<dbReference type="InterPro" id="IPR023635">
    <property type="entry name" value="Peptide_deformylase"/>
</dbReference>
<dbReference type="EC" id="3.5.1.88" evidence="6"/>
<evidence type="ECO:0000313" key="8">
    <source>
        <dbReference type="Proteomes" id="UP000072660"/>
    </source>
</evidence>
<dbReference type="EMBL" id="LSZO01000163">
    <property type="protein sequence ID" value="KXU37510.1"/>
    <property type="molecule type" value="Genomic_DNA"/>
</dbReference>
<feature type="active site" evidence="6">
    <location>
        <position position="135"/>
    </location>
</feature>
<dbReference type="OrthoDB" id="9804313at2"/>
<dbReference type="Pfam" id="PF01327">
    <property type="entry name" value="Pep_deformylase"/>
    <property type="match status" value="1"/>
</dbReference>
<accession>A0A139SST0</accession>
<evidence type="ECO:0000256" key="3">
    <source>
        <dbReference type="ARBA" id="ARBA00022801"/>
    </source>
</evidence>
<comment type="caution">
    <text evidence="7">The sequence shown here is derived from an EMBL/GenBank/DDBJ whole genome shotgun (WGS) entry which is preliminary data.</text>
</comment>
<keyword evidence="3 6" id="KW-0378">Hydrolase</keyword>
<dbReference type="RefSeq" id="WP_068390737.1">
    <property type="nucleotide sequence ID" value="NZ_LSZO01000163.1"/>
</dbReference>
<evidence type="ECO:0000256" key="1">
    <source>
        <dbReference type="ARBA" id="ARBA00010759"/>
    </source>
</evidence>
<comment type="similarity">
    <text evidence="1 6">Belongs to the polypeptide deformylase family.</text>
</comment>
<dbReference type="Gene3D" id="3.90.45.10">
    <property type="entry name" value="Peptide deformylase"/>
    <property type="match status" value="1"/>
</dbReference>
<protein>
    <recommendedName>
        <fullName evidence="6">Peptide deformylase</fullName>
        <shortName evidence="6">PDF</shortName>
        <ecNumber evidence="6">3.5.1.88</ecNumber>
    </recommendedName>
    <alternativeName>
        <fullName evidence="6">Polypeptide deformylase</fullName>
    </alternativeName>
</protein>
<keyword evidence="5 6" id="KW-0408">Iron</keyword>
<comment type="catalytic activity">
    <reaction evidence="6">
        <text>N-terminal N-formyl-L-methionyl-[peptide] + H2O = N-terminal L-methionyl-[peptide] + formate</text>
        <dbReference type="Rhea" id="RHEA:24420"/>
        <dbReference type="Rhea" id="RHEA-COMP:10639"/>
        <dbReference type="Rhea" id="RHEA-COMP:10640"/>
        <dbReference type="ChEBI" id="CHEBI:15377"/>
        <dbReference type="ChEBI" id="CHEBI:15740"/>
        <dbReference type="ChEBI" id="CHEBI:49298"/>
        <dbReference type="ChEBI" id="CHEBI:64731"/>
        <dbReference type="EC" id="3.5.1.88"/>
    </reaction>
</comment>
<dbReference type="Proteomes" id="UP000072660">
    <property type="component" value="Unassembled WGS sequence"/>
</dbReference>
<reference evidence="7 8" key="1">
    <citation type="submission" date="2016-02" db="EMBL/GenBank/DDBJ databases">
        <authorList>
            <person name="Wen L."/>
            <person name="He K."/>
            <person name="Yang H."/>
        </authorList>
    </citation>
    <scope>NUCLEOTIDE SEQUENCE [LARGE SCALE GENOMIC DNA]</scope>
    <source>
        <strain evidence="7 8">CV58</strain>
    </source>
</reference>
<sequence length="168" mass="19239">MTILTILEYPDSRLRTIAKAVERVDETIRRLVDDMFETMYAAPGIGLAATQVGVHQRVVVMDLSEDQTEPRVYINPEFEPLTDELGQYREGCLSVPGFFEDIKRPQRVKVRALGRDGEPFEELAEGLLAVCIQHECDHLNGKLFVDYLSGLKRGRIKKKLEKQHRQRA</sequence>
<feature type="binding site" evidence="6">
    <location>
        <position position="138"/>
    </location>
    <ligand>
        <name>Fe cation</name>
        <dbReference type="ChEBI" id="CHEBI:24875"/>
    </ligand>
</feature>
<dbReference type="PIRSF" id="PIRSF004749">
    <property type="entry name" value="Pep_def"/>
    <property type="match status" value="1"/>
</dbReference>
<gene>
    <name evidence="6" type="primary">def</name>
    <name evidence="7" type="ORF">AXE65_03160</name>
</gene>
<proteinExistence type="inferred from homology"/>
<evidence type="ECO:0000256" key="2">
    <source>
        <dbReference type="ARBA" id="ARBA00022723"/>
    </source>
</evidence>
<feature type="binding site" evidence="6">
    <location>
        <position position="134"/>
    </location>
    <ligand>
        <name>Fe cation</name>
        <dbReference type="ChEBI" id="CHEBI:24875"/>
    </ligand>
</feature>
<dbReference type="NCBIfam" id="NF001159">
    <property type="entry name" value="PRK00150.1-3"/>
    <property type="match status" value="1"/>
</dbReference>
<keyword evidence="8" id="KW-1185">Reference proteome</keyword>
<dbReference type="GO" id="GO:0042586">
    <property type="term" value="F:peptide deformylase activity"/>
    <property type="evidence" value="ECO:0007669"/>
    <property type="project" value="UniProtKB-UniRule"/>
</dbReference>
<keyword evidence="2 6" id="KW-0479">Metal-binding</keyword>
<dbReference type="GO" id="GO:0046872">
    <property type="term" value="F:metal ion binding"/>
    <property type="evidence" value="ECO:0007669"/>
    <property type="project" value="UniProtKB-KW"/>
</dbReference>
<evidence type="ECO:0000313" key="7">
    <source>
        <dbReference type="EMBL" id="KXU37510.1"/>
    </source>
</evidence>
<dbReference type="SUPFAM" id="SSF56420">
    <property type="entry name" value="Peptide deformylase"/>
    <property type="match status" value="1"/>
</dbReference>
<keyword evidence="4 6" id="KW-0648">Protein biosynthesis</keyword>
<feature type="binding site" evidence="6">
    <location>
        <position position="92"/>
    </location>
    <ligand>
        <name>Fe cation</name>
        <dbReference type="ChEBI" id="CHEBI:24875"/>
    </ligand>
</feature>
<organism evidence="7 8">
    <name type="scientific">Ventosimonas gracilis</name>
    <dbReference type="NCBI Taxonomy" id="1680762"/>
    <lineage>
        <taxon>Bacteria</taxon>
        <taxon>Pseudomonadati</taxon>
        <taxon>Pseudomonadota</taxon>
        <taxon>Gammaproteobacteria</taxon>
        <taxon>Pseudomonadales</taxon>
        <taxon>Ventosimonadaceae</taxon>
        <taxon>Ventosimonas</taxon>
    </lineage>
</organism>
<dbReference type="HAMAP" id="MF_00163">
    <property type="entry name" value="Pep_deformylase"/>
    <property type="match status" value="1"/>
</dbReference>
<dbReference type="CDD" id="cd00487">
    <property type="entry name" value="Pep_deformylase"/>
    <property type="match status" value="1"/>
</dbReference>
<dbReference type="GO" id="GO:0006412">
    <property type="term" value="P:translation"/>
    <property type="evidence" value="ECO:0007669"/>
    <property type="project" value="UniProtKB-UniRule"/>
</dbReference>
<comment type="function">
    <text evidence="6">Removes the formyl group from the N-terminal Met of newly synthesized proteins. Requires at least a dipeptide for an efficient rate of reaction. N-terminal L-methionine is a prerequisite for activity but the enzyme has broad specificity at other positions.</text>
</comment>
<evidence type="ECO:0000256" key="6">
    <source>
        <dbReference type="HAMAP-Rule" id="MF_00163"/>
    </source>
</evidence>
<dbReference type="FunFam" id="3.90.45.10:FF:000001">
    <property type="entry name" value="Peptide deformylase"/>
    <property type="match status" value="1"/>
</dbReference>
<evidence type="ECO:0000256" key="5">
    <source>
        <dbReference type="ARBA" id="ARBA00023004"/>
    </source>
</evidence>
<dbReference type="PRINTS" id="PR01576">
    <property type="entry name" value="PDEFORMYLASE"/>
</dbReference>
<dbReference type="InterPro" id="IPR036821">
    <property type="entry name" value="Peptide_deformylase_sf"/>
</dbReference>
<name>A0A139SST0_9GAMM</name>
<dbReference type="PANTHER" id="PTHR10458:SF21">
    <property type="entry name" value="PEPTIDE DEFORMYLASE"/>
    <property type="match status" value="1"/>
</dbReference>
<dbReference type="PANTHER" id="PTHR10458">
    <property type="entry name" value="PEPTIDE DEFORMYLASE"/>
    <property type="match status" value="1"/>
</dbReference>
<evidence type="ECO:0000256" key="4">
    <source>
        <dbReference type="ARBA" id="ARBA00022917"/>
    </source>
</evidence>
<dbReference type="AlphaFoldDB" id="A0A139SST0"/>
<comment type="cofactor">
    <cofactor evidence="6">
        <name>Fe(2+)</name>
        <dbReference type="ChEBI" id="CHEBI:29033"/>
    </cofactor>
    <text evidence="6">Binds 1 Fe(2+) ion.</text>
</comment>